<protein>
    <submittedName>
        <fullName evidence="1">Uncharacterized protein</fullName>
    </submittedName>
</protein>
<proteinExistence type="predicted"/>
<dbReference type="EMBL" id="JACGWO010000009">
    <property type="protein sequence ID" value="KAK4420052.1"/>
    <property type="molecule type" value="Genomic_DNA"/>
</dbReference>
<evidence type="ECO:0000313" key="2">
    <source>
        <dbReference type="Proteomes" id="UP001293254"/>
    </source>
</evidence>
<organism evidence="1 2">
    <name type="scientific">Sesamum alatum</name>
    <dbReference type="NCBI Taxonomy" id="300844"/>
    <lineage>
        <taxon>Eukaryota</taxon>
        <taxon>Viridiplantae</taxon>
        <taxon>Streptophyta</taxon>
        <taxon>Embryophyta</taxon>
        <taxon>Tracheophyta</taxon>
        <taxon>Spermatophyta</taxon>
        <taxon>Magnoliopsida</taxon>
        <taxon>eudicotyledons</taxon>
        <taxon>Gunneridae</taxon>
        <taxon>Pentapetalae</taxon>
        <taxon>asterids</taxon>
        <taxon>lamiids</taxon>
        <taxon>Lamiales</taxon>
        <taxon>Pedaliaceae</taxon>
        <taxon>Sesamum</taxon>
    </lineage>
</organism>
<sequence>MEPLEMNDCIQVGSTPQSGQVCPAHDPLPMVSEPLFCPLVLADTCPEEELHEGQHVATAARHLANTFVYDGNTMFSPPKLHKSTAMTDLFLPPLNSVDSTQGITGALRQKVGYPSF</sequence>
<gene>
    <name evidence="1" type="ORF">Salat_2418100</name>
</gene>
<name>A0AAE1XY32_9LAMI</name>
<keyword evidence="2" id="KW-1185">Reference proteome</keyword>
<dbReference type="Proteomes" id="UP001293254">
    <property type="component" value="Unassembled WGS sequence"/>
</dbReference>
<dbReference type="AlphaFoldDB" id="A0AAE1XY32"/>
<reference evidence="1" key="1">
    <citation type="submission" date="2020-06" db="EMBL/GenBank/DDBJ databases">
        <authorList>
            <person name="Li T."/>
            <person name="Hu X."/>
            <person name="Zhang T."/>
            <person name="Song X."/>
            <person name="Zhang H."/>
            <person name="Dai N."/>
            <person name="Sheng W."/>
            <person name="Hou X."/>
            <person name="Wei L."/>
        </authorList>
    </citation>
    <scope>NUCLEOTIDE SEQUENCE</scope>
    <source>
        <strain evidence="1">3651</strain>
        <tissue evidence="1">Leaf</tissue>
    </source>
</reference>
<reference evidence="1" key="2">
    <citation type="journal article" date="2024" name="Plant">
        <title>Genomic evolution and insights into agronomic trait innovations of Sesamum species.</title>
        <authorList>
            <person name="Miao H."/>
            <person name="Wang L."/>
            <person name="Qu L."/>
            <person name="Liu H."/>
            <person name="Sun Y."/>
            <person name="Le M."/>
            <person name="Wang Q."/>
            <person name="Wei S."/>
            <person name="Zheng Y."/>
            <person name="Lin W."/>
            <person name="Duan Y."/>
            <person name="Cao H."/>
            <person name="Xiong S."/>
            <person name="Wang X."/>
            <person name="Wei L."/>
            <person name="Li C."/>
            <person name="Ma Q."/>
            <person name="Ju M."/>
            <person name="Zhao R."/>
            <person name="Li G."/>
            <person name="Mu C."/>
            <person name="Tian Q."/>
            <person name="Mei H."/>
            <person name="Zhang T."/>
            <person name="Gao T."/>
            <person name="Zhang H."/>
        </authorList>
    </citation>
    <scope>NUCLEOTIDE SEQUENCE</scope>
    <source>
        <strain evidence="1">3651</strain>
    </source>
</reference>
<evidence type="ECO:0000313" key="1">
    <source>
        <dbReference type="EMBL" id="KAK4420052.1"/>
    </source>
</evidence>
<comment type="caution">
    <text evidence="1">The sequence shown here is derived from an EMBL/GenBank/DDBJ whole genome shotgun (WGS) entry which is preliminary data.</text>
</comment>
<accession>A0AAE1XY32</accession>